<sequence>MTGKNINLSYLTCPIWWVISRIGEKWLMLVLYVIIVSIKDILPLK</sequence>
<gene>
    <name evidence="2" type="ORF">SAMN06265364_10623</name>
</gene>
<comment type="caution">
    <text evidence="2">The sequence shown here is derived from an EMBL/GenBank/DDBJ whole genome shotgun (WGS) entry which is preliminary data.</text>
</comment>
<keyword evidence="3" id="KW-1185">Reference proteome</keyword>
<keyword evidence="1" id="KW-0812">Transmembrane</keyword>
<keyword evidence="1" id="KW-1133">Transmembrane helix</keyword>
<reference evidence="2 3" key="1">
    <citation type="submission" date="2017-06" db="EMBL/GenBank/DDBJ databases">
        <authorList>
            <person name="Varghese N."/>
            <person name="Submissions S."/>
        </authorList>
    </citation>
    <scope>NUCLEOTIDE SEQUENCE [LARGE SCALE GENOMIC DNA]</scope>
    <source>
        <strain evidence="2 3">DSM 26989</strain>
    </source>
</reference>
<name>A0AA94ITM1_9BACT</name>
<evidence type="ECO:0000256" key="1">
    <source>
        <dbReference type="SAM" id="Phobius"/>
    </source>
</evidence>
<evidence type="ECO:0000313" key="2">
    <source>
        <dbReference type="EMBL" id="SNR71165.1"/>
    </source>
</evidence>
<accession>A0AA94ITM1</accession>
<organism evidence="2 3">
    <name type="scientific">Prevotella jejuni</name>
    <dbReference type="NCBI Taxonomy" id="1177574"/>
    <lineage>
        <taxon>Bacteria</taxon>
        <taxon>Pseudomonadati</taxon>
        <taxon>Bacteroidota</taxon>
        <taxon>Bacteroidia</taxon>
        <taxon>Bacteroidales</taxon>
        <taxon>Prevotellaceae</taxon>
        <taxon>Prevotella</taxon>
    </lineage>
</organism>
<proteinExistence type="predicted"/>
<evidence type="ECO:0000313" key="3">
    <source>
        <dbReference type="Proteomes" id="UP000198427"/>
    </source>
</evidence>
<keyword evidence="1" id="KW-0472">Membrane</keyword>
<dbReference type="Proteomes" id="UP000198427">
    <property type="component" value="Unassembled WGS sequence"/>
</dbReference>
<dbReference type="EMBL" id="FZNZ01000006">
    <property type="protein sequence ID" value="SNR71165.1"/>
    <property type="molecule type" value="Genomic_DNA"/>
</dbReference>
<dbReference type="AlphaFoldDB" id="A0AA94ITM1"/>
<feature type="transmembrane region" description="Helical" evidence="1">
    <location>
        <begin position="26"/>
        <end position="42"/>
    </location>
</feature>
<protein>
    <submittedName>
        <fullName evidence="2">Uncharacterized protein</fullName>
    </submittedName>
</protein>